<dbReference type="EMBL" id="JAGINU010000001">
    <property type="protein sequence ID" value="MBP2365914.1"/>
    <property type="molecule type" value="Genomic_DNA"/>
</dbReference>
<feature type="region of interest" description="Disordered" evidence="6">
    <location>
        <begin position="1"/>
        <end position="21"/>
    </location>
</feature>
<feature type="transmembrane region" description="Helical" evidence="7">
    <location>
        <begin position="152"/>
        <end position="172"/>
    </location>
</feature>
<feature type="transmembrane region" description="Helical" evidence="7">
    <location>
        <begin position="84"/>
        <end position="106"/>
    </location>
</feature>
<dbReference type="PANTHER" id="PTHR31123:SF4">
    <property type="entry name" value="PROTEIN ALCS"/>
    <property type="match status" value="1"/>
</dbReference>
<sequence>MSVDSETVGAQVDNPPTATAPPTANPALMGLICFLPSGITLGLWFVGYLHTAALPGGMIPILTFSAGLFLFLATAASLRAGDSVTAAIFGVFSAFWISFGVLLMALNNGWIVDAGTGGPLSTDQIGSIQSTYLLSFTLAFILLTLATLRLPLMFTVGFVLVDVTFVLAYLAVTAGNAALFPIAGITTFGFCLVFAYIMFDAFGQTLGGRPMAMGGPLVKS</sequence>
<comment type="similarity">
    <text evidence="2">Belongs to the acetate uptake transporter (AceTr) (TC 2.A.96) family.</text>
</comment>
<evidence type="ECO:0000256" key="3">
    <source>
        <dbReference type="ARBA" id="ARBA00022692"/>
    </source>
</evidence>
<dbReference type="InterPro" id="IPR000791">
    <property type="entry name" value="Gpr1/Fun34/SatP-like"/>
</dbReference>
<reference evidence="8 9" key="1">
    <citation type="submission" date="2021-03" db="EMBL/GenBank/DDBJ databases">
        <title>Sequencing the genomes of 1000 actinobacteria strains.</title>
        <authorList>
            <person name="Klenk H.-P."/>
        </authorList>
    </citation>
    <scope>NUCLEOTIDE SEQUENCE [LARGE SCALE GENOMIC DNA]</scope>
    <source>
        <strain evidence="8 9">DSM 45256</strain>
    </source>
</reference>
<feature type="transmembrane region" description="Helical" evidence="7">
    <location>
        <begin position="178"/>
        <end position="199"/>
    </location>
</feature>
<evidence type="ECO:0000256" key="1">
    <source>
        <dbReference type="ARBA" id="ARBA00004141"/>
    </source>
</evidence>
<keyword evidence="5 7" id="KW-0472">Membrane</keyword>
<evidence type="ECO:0000313" key="8">
    <source>
        <dbReference type="EMBL" id="MBP2365914.1"/>
    </source>
</evidence>
<feature type="transmembrane region" description="Helical" evidence="7">
    <location>
        <begin position="52"/>
        <end position="72"/>
    </location>
</feature>
<accession>A0ABS4VPQ8</accession>
<evidence type="ECO:0000256" key="7">
    <source>
        <dbReference type="SAM" id="Phobius"/>
    </source>
</evidence>
<dbReference type="Proteomes" id="UP001519295">
    <property type="component" value="Unassembled WGS sequence"/>
</dbReference>
<dbReference type="PANTHER" id="PTHR31123">
    <property type="entry name" value="ACCUMULATION OF DYADS PROTEIN 2-RELATED"/>
    <property type="match status" value="1"/>
</dbReference>
<name>A0ABS4VPQ8_9PSEU</name>
<evidence type="ECO:0000256" key="2">
    <source>
        <dbReference type="ARBA" id="ARBA00005587"/>
    </source>
</evidence>
<proteinExistence type="inferred from homology"/>
<feature type="transmembrane region" description="Helical" evidence="7">
    <location>
        <begin position="126"/>
        <end position="145"/>
    </location>
</feature>
<dbReference type="Pfam" id="PF01184">
    <property type="entry name" value="Gpr1_Fun34_YaaH"/>
    <property type="match status" value="1"/>
</dbReference>
<evidence type="ECO:0000313" key="9">
    <source>
        <dbReference type="Proteomes" id="UP001519295"/>
    </source>
</evidence>
<organism evidence="8 9">
    <name type="scientific">Pseudonocardia parietis</name>
    <dbReference type="NCBI Taxonomy" id="570936"/>
    <lineage>
        <taxon>Bacteria</taxon>
        <taxon>Bacillati</taxon>
        <taxon>Actinomycetota</taxon>
        <taxon>Actinomycetes</taxon>
        <taxon>Pseudonocardiales</taxon>
        <taxon>Pseudonocardiaceae</taxon>
        <taxon>Pseudonocardia</taxon>
    </lineage>
</organism>
<dbReference type="InterPro" id="IPR051633">
    <property type="entry name" value="AceTr"/>
</dbReference>
<keyword evidence="9" id="KW-1185">Reference proteome</keyword>
<protein>
    <submittedName>
        <fullName evidence="8">Succinate-acetate transporter protein</fullName>
    </submittedName>
</protein>
<comment type="subcellular location">
    <subcellularLocation>
        <location evidence="1">Membrane</location>
        <topology evidence="1">Multi-pass membrane protein</topology>
    </subcellularLocation>
</comment>
<keyword evidence="3 7" id="KW-0812">Transmembrane</keyword>
<comment type="caution">
    <text evidence="8">The sequence shown here is derived from an EMBL/GenBank/DDBJ whole genome shotgun (WGS) entry which is preliminary data.</text>
</comment>
<feature type="transmembrane region" description="Helical" evidence="7">
    <location>
        <begin position="27"/>
        <end position="46"/>
    </location>
</feature>
<evidence type="ECO:0000256" key="5">
    <source>
        <dbReference type="ARBA" id="ARBA00023136"/>
    </source>
</evidence>
<evidence type="ECO:0000256" key="4">
    <source>
        <dbReference type="ARBA" id="ARBA00022989"/>
    </source>
</evidence>
<keyword evidence="4 7" id="KW-1133">Transmembrane helix</keyword>
<gene>
    <name evidence="8" type="ORF">JOF36_001610</name>
</gene>
<dbReference type="RefSeq" id="WP_210025785.1">
    <property type="nucleotide sequence ID" value="NZ_JAGINU010000001.1"/>
</dbReference>
<evidence type="ECO:0000256" key="6">
    <source>
        <dbReference type="SAM" id="MobiDB-lite"/>
    </source>
</evidence>